<gene>
    <name evidence="3" type="ORF">DWB68_06500</name>
</gene>
<dbReference type="AlphaFoldDB" id="A0A399JEP4"/>
<dbReference type="Pfam" id="PF10756">
    <property type="entry name" value="bPH_6"/>
    <property type="match status" value="1"/>
</dbReference>
<proteinExistence type="predicted"/>
<evidence type="ECO:0000313" key="3">
    <source>
        <dbReference type="EMBL" id="RII42592.1"/>
    </source>
</evidence>
<feature type="transmembrane region" description="Helical" evidence="1">
    <location>
        <begin position="73"/>
        <end position="95"/>
    </location>
</feature>
<name>A0A399JEP4_9MICC</name>
<feature type="transmembrane region" description="Helical" evidence="1">
    <location>
        <begin position="21"/>
        <end position="42"/>
    </location>
</feature>
<sequence>MARFEGDHERIDVPPGLRRRVVLVSVLVAALSCASVLMAAGVLPENALDWPPCRAACETTSEDEGSAAEEFDATGFAIVSAVFVAVGLASLALGFRFQRCGVDVSESRVRVRAVLRDRTIPREAVEGIHTASAWWPTLWWTDAAGGQHSMLLAAFAQSRDTPPGLADAIDARLDRLAVLLGDLG</sequence>
<dbReference type="PROSITE" id="PS51257">
    <property type="entry name" value="PROKAR_LIPOPROTEIN"/>
    <property type="match status" value="1"/>
</dbReference>
<evidence type="ECO:0000259" key="2">
    <source>
        <dbReference type="Pfam" id="PF10756"/>
    </source>
</evidence>
<evidence type="ECO:0000313" key="4">
    <source>
        <dbReference type="Proteomes" id="UP000265419"/>
    </source>
</evidence>
<dbReference type="Proteomes" id="UP000265419">
    <property type="component" value="Unassembled WGS sequence"/>
</dbReference>
<evidence type="ECO:0000256" key="1">
    <source>
        <dbReference type="SAM" id="Phobius"/>
    </source>
</evidence>
<keyword evidence="1" id="KW-0472">Membrane</keyword>
<dbReference type="RefSeq" id="WP_119424335.1">
    <property type="nucleotide sequence ID" value="NZ_QQXK01000010.1"/>
</dbReference>
<organism evidence="3 4">
    <name type="scientific">Galactobacter valiniphilus</name>
    <dbReference type="NCBI Taxonomy" id="2676122"/>
    <lineage>
        <taxon>Bacteria</taxon>
        <taxon>Bacillati</taxon>
        <taxon>Actinomycetota</taxon>
        <taxon>Actinomycetes</taxon>
        <taxon>Micrococcales</taxon>
        <taxon>Micrococcaceae</taxon>
        <taxon>Galactobacter</taxon>
    </lineage>
</organism>
<feature type="domain" description="Low molecular weight protein antigen 6 PH" evidence="2">
    <location>
        <begin position="99"/>
        <end position="160"/>
    </location>
</feature>
<keyword evidence="1" id="KW-1133">Transmembrane helix</keyword>
<dbReference type="EMBL" id="QQXK01000010">
    <property type="protein sequence ID" value="RII42592.1"/>
    <property type="molecule type" value="Genomic_DNA"/>
</dbReference>
<protein>
    <recommendedName>
        <fullName evidence="2">Low molecular weight protein antigen 6 PH domain-containing protein</fullName>
    </recommendedName>
</protein>
<comment type="caution">
    <text evidence="3">The sequence shown here is derived from an EMBL/GenBank/DDBJ whole genome shotgun (WGS) entry which is preliminary data.</text>
</comment>
<dbReference type="InterPro" id="IPR019692">
    <property type="entry name" value="CFP-6_PH"/>
</dbReference>
<keyword evidence="1" id="KW-0812">Transmembrane</keyword>
<reference evidence="3 4" key="1">
    <citation type="submission" date="2018-07" db="EMBL/GenBank/DDBJ databases">
        <title>Arthrobacter sp. nov., isolated from raw cow's milk with high bacterial count.</title>
        <authorList>
            <person name="Hahne J."/>
            <person name="Isele D."/>
            <person name="Lipski A."/>
        </authorList>
    </citation>
    <scope>NUCLEOTIDE SEQUENCE [LARGE SCALE GENOMIC DNA]</scope>
    <source>
        <strain evidence="3 4">JZ R-35</strain>
    </source>
</reference>
<accession>A0A399JEP4</accession>
<keyword evidence="4" id="KW-1185">Reference proteome</keyword>